<dbReference type="Proteomes" id="UP000034852">
    <property type="component" value="Unassembled WGS sequence"/>
</dbReference>
<organism evidence="2 3">
    <name type="scientific">candidate division WS6 bacterium GW2011_GWA2_37_6</name>
    <dbReference type="NCBI Taxonomy" id="1619087"/>
    <lineage>
        <taxon>Bacteria</taxon>
        <taxon>Candidatus Dojkabacteria</taxon>
    </lineage>
</organism>
<name>A0A0G0K6D9_9BACT</name>
<gene>
    <name evidence="2" type="ORF">US52_C0006G0021</name>
</gene>
<protein>
    <submittedName>
        <fullName evidence="2">Uncharacterized protein</fullName>
    </submittedName>
</protein>
<accession>A0A0G0K6D9</accession>
<dbReference type="AlphaFoldDB" id="A0A0G0K6D9"/>
<keyword evidence="1" id="KW-1133">Transmembrane helix</keyword>
<evidence type="ECO:0000313" key="3">
    <source>
        <dbReference type="Proteomes" id="UP000034852"/>
    </source>
</evidence>
<feature type="transmembrane region" description="Helical" evidence="1">
    <location>
        <begin position="64"/>
        <end position="85"/>
    </location>
</feature>
<proteinExistence type="predicted"/>
<dbReference type="EMBL" id="LBTH01000006">
    <property type="protein sequence ID" value="KKQ36191.1"/>
    <property type="molecule type" value="Genomic_DNA"/>
</dbReference>
<reference evidence="2 3" key="1">
    <citation type="journal article" date="2015" name="Nature">
        <title>rRNA introns, odd ribosomes, and small enigmatic genomes across a large radiation of phyla.</title>
        <authorList>
            <person name="Brown C.T."/>
            <person name="Hug L.A."/>
            <person name="Thomas B.C."/>
            <person name="Sharon I."/>
            <person name="Castelle C.J."/>
            <person name="Singh A."/>
            <person name="Wilkins M.J."/>
            <person name="Williams K.H."/>
            <person name="Banfield J.F."/>
        </authorList>
    </citation>
    <scope>NUCLEOTIDE SEQUENCE [LARGE SCALE GENOMIC DNA]</scope>
</reference>
<evidence type="ECO:0000256" key="1">
    <source>
        <dbReference type="SAM" id="Phobius"/>
    </source>
</evidence>
<comment type="caution">
    <text evidence="2">The sequence shown here is derived from an EMBL/GenBank/DDBJ whole genome shotgun (WGS) entry which is preliminary data.</text>
</comment>
<keyword evidence="1" id="KW-0812">Transmembrane</keyword>
<sequence>MATKETDSPKLVDIESEPDFEVVQMPVDQLEDIGVSEIEKVPEVSEDKAYVQIKQKREGARNSFAIIFLVGFLILLFVAMVIGFLMEGDQLDNTKEILLTISGILSGPMGFVIGYYFRRSEE</sequence>
<keyword evidence="1" id="KW-0472">Membrane</keyword>
<feature type="transmembrane region" description="Helical" evidence="1">
    <location>
        <begin position="97"/>
        <end position="117"/>
    </location>
</feature>
<evidence type="ECO:0000313" key="2">
    <source>
        <dbReference type="EMBL" id="KKQ36191.1"/>
    </source>
</evidence>